<accession>A0A915KAL3</accession>
<name>A0A915KAL3_ROMCU</name>
<dbReference type="Proteomes" id="UP000887565">
    <property type="component" value="Unplaced"/>
</dbReference>
<protein>
    <submittedName>
        <fullName evidence="2">Uncharacterized protein</fullName>
    </submittedName>
</protein>
<evidence type="ECO:0000313" key="1">
    <source>
        <dbReference type="Proteomes" id="UP000887565"/>
    </source>
</evidence>
<keyword evidence="1" id="KW-1185">Reference proteome</keyword>
<reference evidence="2" key="1">
    <citation type="submission" date="2022-11" db="UniProtKB">
        <authorList>
            <consortium name="WormBaseParasite"/>
        </authorList>
    </citation>
    <scope>IDENTIFICATION</scope>
</reference>
<dbReference type="WBParaSite" id="nRc.2.0.1.t34953-RA">
    <property type="protein sequence ID" value="nRc.2.0.1.t34953-RA"/>
    <property type="gene ID" value="nRc.2.0.1.g34953"/>
</dbReference>
<proteinExistence type="predicted"/>
<organism evidence="1 2">
    <name type="scientific">Romanomermis culicivorax</name>
    <name type="common">Nematode worm</name>
    <dbReference type="NCBI Taxonomy" id="13658"/>
    <lineage>
        <taxon>Eukaryota</taxon>
        <taxon>Metazoa</taxon>
        <taxon>Ecdysozoa</taxon>
        <taxon>Nematoda</taxon>
        <taxon>Enoplea</taxon>
        <taxon>Dorylaimia</taxon>
        <taxon>Mermithida</taxon>
        <taxon>Mermithoidea</taxon>
        <taxon>Mermithidae</taxon>
        <taxon>Romanomermis</taxon>
    </lineage>
</organism>
<evidence type="ECO:0000313" key="2">
    <source>
        <dbReference type="WBParaSite" id="nRc.2.0.1.t34953-RA"/>
    </source>
</evidence>
<sequence length="186" mass="21074">MQPHALSYKRHLTIETVSSSPSSPMNFPKSRINISPAPSVVSLYTFIEAPPNVKMRYKDAARVIWAECPLDKNAIAAHNKGFLNFVNPFLMKNSSSIRHRGSLKNDLVDQPQSSQVVSNSLSRDFKYKTNNTMVRKSPISLDDDRKSPPPISYHISNVQRNFSDYSDIPSIDEEKIDDLDFSKVIF</sequence>
<dbReference type="AlphaFoldDB" id="A0A915KAL3"/>